<dbReference type="EMBL" id="RDQH01000343">
    <property type="protein sequence ID" value="RXH69274.1"/>
    <property type="molecule type" value="Genomic_DNA"/>
</dbReference>
<comment type="caution">
    <text evidence="2">The sequence shown here is derived from an EMBL/GenBank/DDBJ whole genome shotgun (WGS) entry which is preliminary data.</text>
</comment>
<keyword evidence="1" id="KW-0472">Membrane</keyword>
<gene>
    <name evidence="2" type="ORF">DVH24_037058</name>
</gene>
<keyword evidence="1" id="KW-0812">Transmembrane</keyword>
<dbReference type="AlphaFoldDB" id="A0A498HG20"/>
<proteinExistence type="predicted"/>
<dbReference type="PANTHER" id="PTHR34115:SF13">
    <property type="entry name" value="RPB1A"/>
    <property type="match status" value="1"/>
</dbReference>
<evidence type="ECO:0000313" key="2">
    <source>
        <dbReference type="EMBL" id="RXH69274.1"/>
    </source>
</evidence>
<protein>
    <submittedName>
        <fullName evidence="2">Uncharacterized protein</fullName>
    </submittedName>
</protein>
<accession>A0A498HG20</accession>
<keyword evidence="1" id="KW-1133">Transmembrane helix</keyword>
<keyword evidence="3" id="KW-1185">Reference proteome</keyword>
<name>A0A498HG20_MALDO</name>
<evidence type="ECO:0000313" key="3">
    <source>
        <dbReference type="Proteomes" id="UP000290289"/>
    </source>
</evidence>
<dbReference type="STRING" id="3750.A0A498HG20"/>
<dbReference type="Proteomes" id="UP000290289">
    <property type="component" value="Chromosome 17"/>
</dbReference>
<organism evidence="2 3">
    <name type="scientific">Malus domestica</name>
    <name type="common">Apple</name>
    <name type="synonym">Pyrus malus</name>
    <dbReference type="NCBI Taxonomy" id="3750"/>
    <lineage>
        <taxon>Eukaryota</taxon>
        <taxon>Viridiplantae</taxon>
        <taxon>Streptophyta</taxon>
        <taxon>Embryophyta</taxon>
        <taxon>Tracheophyta</taxon>
        <taxon>Spermatophyta</taxon>
        <taxon>Magnoliopsida</taxon>
        <taxon>eudicotyledons</taxon>
        <taxon>Gunneridae</taxon>
        <taxon>Pentapetalae</taxon>
        <taxon>rosids</taxon>
        <taxon>fabids</taxon>
        <taxon>Rosales</taxon>
        <taxon>Rosaceae</taxon>
        <taxon>Amygdaloideae</taxon>
        <taxon>Maleae</taxon>
        <taxon>Malus</taxon>
    </lineage>
</organism>
<reference evidence="2 3" key="1">
    <citation type="submission" date="2018-10" db="EMBL/GenBank/DDBJ databases">
        <title>A high-quality apple genome assembly.</title>
        <authorList>
            <person name="Hu J."/>
        </authorList>
    </citation>
    <scope>NUCLEOTIDE SEQUENCE [LARGE SCALE GENOMIC DNA]</scope>
    <source>
        <strain evidence="3">cv. HFTH1</strain>
        <tissue evidence="2">Young leaf</tissue>
    </source>
</reference>
<dbReference type="PANTHER" id="PTHR34115">
    <property type="entry name" value="PROTEIN, PUTATIVE-RELATED"/>
    <property type="match status" value="1"/>
</dbReference>
<feature type="transmembrane region" description="Helical" evidence="1">
    <location>
        <begin position="130"/>
        <end position="163"/>
    </location>
</feature>
<dbReference type="InterPro" id="IPR053258">
    <property type="entry name" value="Ca-permeable_cation_channel"/>
</dbReference>
<evidence type="ECO:0000256" key="1">
    <source>
        <dbReference type="SAM" id="Phobius"/>
    </source>
</evidence>
<sequence>MAKPNAVSEKCILPKSYFLFLQRRHTLYRAPSVLLTLAAQKKSFIYTEMNRVLDIAVSIPLHSELEGDERSTKVHKYICSLIAMLGGFLQLKQGARNESLFNTNYPAMVSLIVALIAYIRSLIGSRILHIILLLGTLSLILEVVILVLSLGLVAGFFWVVWFVKVVVEYACEFLKMLYKNAVASIIHTFSKLKDYLNMVI</sequence>
<feature type="transmembrane region" description="Helical" evidence="1">
    <location>
        <begin position="103"/>
        <end position="123"/>
    </location>
</feature>